<dbReference type="InterPro" id="IPR008949">
    <property type="entry name" value="Isoprenoid_synthase_dom_sf"/>
</dbReference>
<name>A0ABX3HK02_PAEBO</name>
<organism evidence="1 2">
    <name type="scientific">Paenibacillus borealis</name>
    <dbReference type="NCBI Taxonomy" id="160799"/>
    <lineage>
        <taxon>Bacteria</taxon>
        <taxon>Bacillati</taxon>
        <taxon>Bacillota</taxon>
        <taxon>Bacilli</taxon>
        <taxon>Bacillales</taxon>
        <taxon>Paenibacillaceae</taxon>
        <taxon>Paenibacillus</taxon>
    </lineage>
</organism>
<gene>
    <name evidence="1" type="ORF">BSK56_07605</name>
</gene>
<dbReference type="RefSeq" id="WP_076110001.1">
    <property type="nucleotide sequence ID" value="NZ_MPTB01000007.1"/>
</dbReference>
<proteinExistence type="predicted"/>
<dbReference type="EMBL" id="MPTB01000007">
    <property type="protein sequence ID" value="OMD50388.1"/>
    <property type="molecule type" value="Genomic_DNA"/>
</dbReference>
<reference evidence="1 2" key="1">
    <citation type="submission" date="2016-10" db="EMBL/GenBank/DDBJ databases">
        <title>Paenibacillus species isolates.</title>
        <authorList>
            <person name="Beno S.M."/>
        </authorList>
    </citation>
    <scope>NUCLEOTIDE SEQUENCE [LARGE SCALE GENOMIC DNA]</scope>
    <source>
        <strain evidence="1 2">FSL H7-0744</strain>
    </source>
</reference>
<evidence type="ECO:0000313" key="2">
    <source>
        <dbReference type="Proteomes" id="UP000187412"/>
    </source>
</evidence>
<dbReference type="Proteomes" id="UP000187412">
    <property type="component" value="Unassembled WGS sequence"/>
</dbReference>
<accession>A0ABX3HK02</accession>
<protein>
    <submittedName>
        <fullName evidence="1">Uncharacterized protein</fullName>
    </submittedName>
</protein>
<dbReference type="SUPFAM" id="SSF48576">
    <property type="entry name" value="Terpenoid synthases"/>
    <property type="match status" value="1"/>
</dbReference>
<sequence length="311" mass="35411">MDWLHEYDEELRAVFGDASVIITGFPEPLRTQGLAYLHQFNVFKAGSHKNYICYLLPFWLRSEYGLTSEQVHQMSLGNVLIMLYFFLQDDLMDSKEPAAAEQLPLANLLYVEFLHIYRPLFAPDSSFWSYFKRYLFEWADSVAGEASSDYFLNDRVKIAHKASPLKLCSTAVLLLSDHAFLIADSEEMLHKVLITLQMLDDYEDWEQDLTEGSYNCLLSLARCQLQEGQGPLTAGKVKDFIFTEGGLASYAETALANHSKLAEYRLKAPHLVAFHHVLVQNLQHIAAAIEAEKQLLQGGGLSYWLSKNRNT</sequence>
<comment type="caution">
    <text evidence="1">The sequence shown here is derived from an EMBL/GenBank/DDBJ whole genome shotgun (WGS) entry which is preliminary data.</text>
</comment>
<keyword evidence="2" id="KW-1185">Reference proteome</keyword>
<evidence type="ECO:0000313" key="1">
    <source>
        <dbReference type="EMBL" id="OMD50388.1"/>
    </source>
</evidence>